<keyword evidence="1" id="KW-0812">Transmembrane</keyword>
<dbReference type="PANTHER" id="PTHR43471:SF1">
    <property type="entry name" value="ABC TRANSPORTER PERMEASE PROTEIN NOSY-RELATED"/>
    <property type="match status" value="1"/>
</dbReference>
<feature type="transmembrane region" description="Helical" evidence="1">
    <location>
        <begin position="152"/>
        <end position="176"/>
    </location>
</feature>
<evidence type="ECO:0000313" key="2">
    <source>
        <dbReference type="EMBL" id="MXR69318.1"/>
    </source>
</evidence>
<dbReference type="Pfam" id="PF12679">
    <property type="entry name" value="ABC2_membrane_2"/>
    <property type="match status" value="1"/>
</dbReference>
<feature type="transmembrane region" description="Helical" evidence="1">
    <location>
        <begin position="30"/>
        <end position="52"/>
    </location>
</feature>
<name>A0A6L7I1Q1_9GAMM</name>
<dbReference type="GO" id="GO:0140359">
    <property type="term" value="F:ABC-type transporter activity"/>
    <property type="evidence" value="ECO:0007669"/>
    <property type="project" value="InterPro"/>
</dbReference>
<organism evidence="2 3">
    <name type="scientific">Shewanella insulae</name>
    <dbReference type="NCBI Taxonomy" id="2681496"/>
    <lineage>
        <taxon>Bacteria</taxon>
        <taxon>Pseudomonadati</taxon>
        <taxon>Pseudomonadota</taxon>
        <taxon>Gammaproteobacteria</taxon>
        <taxon>Alteromonadales</taxon>
        <taxon>Shewanellaceae</taxon>
        <taxon>Shewanella</taxon>
    </lineage>
</organism>
<keyword evidence="1" id="KW-0472">Membrane</keyword>
<sequence>MMLTTVKRPNLQLIWVIATKEIKDSVRNRWVMVVFAIFWLLALCMTFAGSAVGGTLSLPSLSSVVASLTTISVFIIPLAAILLSYEAFVGEEEAGTLQLLLTYPVSKSQILAGKLLAHGGVLFTAIASSYGSSAAILLVFGRGESWGEILSAFALLIASSCVLAVIFILISYLVSLKSAEKARAVGSLLALWFALVLIYDLLLLLLLVADLGYASQWLVNLLILLNPTDLYRAINMLGASAPLGSLGLLAQYEWSLPLLLSTCVAWLVGLLYWTRRVFLKKLV</sequence>
<evidence type="ECO:0000313" key="3">
    <source>
        <dbReference type="Proteomes" id="UP000474778"/>
    </source>
</evidence>
<dbReference type="EMBL" id="WRPA01000009">
    <property type="protein sequence ID" value="MXR69318.1"/>
    <property type="molecule type" value="Genomic_DNA"/>
</dbReference>
<dbReference type="PANTHER" id="PTHR43471">
    <property type="entry name" value="ABC TRANSPORTER PERMEASE"/>
    <property type="match status" value="1"/>
</dbReference>
<dbReference type="RefSeq" id="WP_160796362.1">
    <property type="nucleotide sequence ID" value="NZ_WRPA01000009.1"/>
</dbReference>
<comment type="caution">
    <text evidence="2">The sequence shown here is derived from an EMBL/GenBank/DDBJ whole genome shotgun (WGS) entry which is preliminary data.</text>
</comment>
<feature type="transmembrane region" description="Helical" evidence="1">
    <location>
        <begin position="188"/>
        <end position="209"/>
    </location>
</feature>
<dbReference type="GO" id="GO:0005886">
    <property type="term" value="C:plasma membrane"/>
    <property type="evidence" value="ECO:0007669"/>
    <property type="project" value="UniProtKB-SubCell"/>
</dbReference>
<feature type="transmembrane region" description="Helical" evidence="1">
    <location>
        <begin position="115"/>
        <end position="140"/>
    </location>
</feature>
<evidence type="ECO:0000256" key="1">
    <source>
        <dbReference type="SAM" id="Phobius"/>
    </source>
</evidence>
<dbReference type="AlphaFoldDB" id="A0A6L7I1Q1"/>
<keyword evidence="1" id="KW-1133">Transmembrane helix</keyword>
<protein>
    <submittedName>
        <fullName evidence="2">ABC transporter permease subunit</fullName>
    </submittedName>
</protein>
<gene>
    <name evidence="2" type="ORF">GNT65_11605</name>
</gene>
<reference evidence="2 3" key="1">
    <citation type="submission" date="2019-12" db="EMBL/GenBank/DDBJ databases">
        <title>Shewanella insulae sp. nov., isolated from a tidal flat.</title>
        <authorList>
            <person name="Yoon J.-H."/>
        </authorList>
    </citation>
    <scope>NUCLEOTIDE SEQUENCE [LARGE SCALE GENOMIC DNA]</scope>
    <source>
        <strain evidence="2 3">JBTF-M18</strain>
    </source>
</reference>
<proteinExistence type="predicted"/>
<feature type="transmembrane region" description="Helical" evidence="1">
    <location>
        <begin position="64"/>
        <end position="85"/>
    </location>
</feature>
<feature type="transmembrane region" description="Helical" evidence="1">
    <location>
        <begin position="254"/>
        <end position="273"/>
    </location>
</feature>
<dbReference type="Proteomes" id="UP000474778">
    <property type="component" value="Unassembled WGS sequence"/>
</dbReference>
<accession>A0A6L7I1Q1</accession>
<keyword evidence="3" id="KW-1185">Reference proteome</keyword>